<accession>A0A3Q0JFD5</accession>
<dbReference type="InterPro" id="IPR017441">
    <property type="entry name" value="Protein_kinase_ATP_BS"/>
</dbReference>
<dbReference type="SUPFAM" id="SSF56112">
    <property type="entry name" value="Protein kinase-like (PK-like)"/>
    <property type="match status" value="1"/>
</dbReference>
<dbReference type="PROSITE" id="PS50011">
    <property type="entry name" value="PROTEIN_KINASE_DOM"/>
    <property type="match status" value="1"/>
</dbReference>
<keyword evidence="1" id="KW-0067">ATP-binding</keyword>
<dbReference type="GO" id="GO:0005524">
    <property type="term" value="F:ATP binding"/>
    <property type="evidence" value="ECO:0007669"/>
    <property type="project" value="UniProtKB-UniRule"/>
</dbReference>
<dbReference type="Proteomes" id="UP000079169">
    <property type="component" value="Unplaced"/>
</dbReference>
<dbReference type="Gene3D" id="3.30.200.20">
    <property type="entry name" value="Phosphorylase Kinase, domain 1"/>
    <property type="match status" value="1"/>
</dbReference>
<name>A0A3Q0JFD5_DIACI</name>
<organism evidence="3 4">
    <name type="scientific">Diaphorina citri</name>
    <name type="common">Asian citrus psyllid</name>
    <dbReference type="NCBI Taxonomy" id="121845"/>
    <lineage>
        <taxon>Eukaryota</taxon>
        <taxon>Metazoa</taxon>
        <taxon>Ecdysozoa</taxon>
        <taxon>Arthropoda</taxon>
        <taxon>Hexapoda</taxon>
        <taxon>Insecta</taxon>
        <taxon>Pterygota</taxon>
        <taxon>Neoptera</taxon>
        <taxon>Paraneoptera</taxon>
        <taxon>Hemiptera</taxon>
        <taxon>Sternorrhyncha</taxon>
        <taxon>Psylloidea</taxon>
        <taxon>Psyllidae</taxon>
        <taxon>Diaphorininae</taxon>
        <taxon>Diaphorina</taxon>
    </lineage>
</organism>
<keyword evidence="1" id="KW-0547">Nucleotide-binding</keyword>
<dbReference type="InterPro" id="IPR000719">
    <property type="entry name" value="Prot_kinase_dom"/>
</dbReference>
<protein>
    <submittedName>
        <fullName evidence="4">Insulin receptor-like</fullName>
    </submittedName>
</protein>
<feature type="domain" description="Protein kinase" evidence="2">
    <location>
        <begin position="75"/>
        <end position="105"/>
    </location>
</feature>
<dbReference type="STRING" id="121845.A0A3Q0JFD5"/>
<reference evidence="4" key="1">
    <citation type="submission" date="2025-08" db="UniProtKB">
        <authorList>
            <consortium name="RefSeq"/>
        </authorList>
    </citation>
    <scope>IDENTIFICATION</scope>
</reference>
<sequence length="105" mass="11725">MENNLYCFFSVPVIKCKKSGFGFKSNNCKLQDSELDHLRCENLVETRNPLYVSSADYTPTDADIAALPKIKRDQITLIKFLGSGAFGEVFEGTAKNLEETKVAIK</sequence>
<proteinExistence type="predicted"/>
<feature type="non-terminal residue" evidence="4">
    <location>
        <position position="105"/>
    </location>
</feature>
<dbReference type="PaxDb" id="121845-A0A3Q0JFD5"/>
<evidence type="ECO:0000259" key="2">
    <source>
        <dbReference type="PROSITE" id="PS50011"/>
    </source>
</evidence>
<dbReference type="RefSeq" id="XP_026685733.1">
    <property type="nucleotide sequence ID" value="XM_026829932.1"/>
</dbReference>
<gene>
    <name evidence="4" type="primary">LOC113471063</name>
</gene>
<dbReference type="GO" id="GO:0004672">
    <property type="term" value="F:protein kinase activity"/>
    <property type="evidence" value="ECO:0007669"/>
    <property type="project" value="InterPro"/>
</dbReference>
<evidence type="ECO:0000256" key="1">
    <source>
        <dbReference type="PROSITE-ProRule" id="PRU10141"/>
    </source>
</evidence>
<dbReference type="InterPro" id="IPR011009">
    <property type="entry name" value="Kinase-like_dom_sf"/>
</dbReference>
<feature type="binding site" evidence="1">
    <location>
        <position position="105"/>
    </location>
    <ligand>
        <name>ATP</name>
        <dbReference type="ChEBI" id="CHEBI:30616"/>
    </ligand>
</feature>
<dbReference type="PROSITE" id="PS00107">
    <property type="entry name" value="PROTEIN_KINASE_ATP"/>
    <property type="match status" value="1"/>
</dbReference>
<evidence type="ECO:0000313" key="3">
    <source>
        <dbReference type="Proteomes" id="UP000079169"/>
    </source>
</evidence>
<dbReference type="GeneID" id="113471063"/>
<dbReference type="KEGG" id="dci:113471063"/>
<keyword evidence="3" id="KW-1185">Reference proteome</keyword>
<dbReference type="AlphaFoldDB" id="A0A3Q0JFD5"/>
<evidence type="ECO:0000313" key="4">
    <source>
        <dbReference type="RefSeq" id="XP_026685733.1"/>
    </source>
</evidence>